<comment type="caution">
    <text evidence="11">The sequence shown here is derived from an EMBL/GenBank/DDBJ whole genome shotgun (WGS) entry which is preliminary data.</text>
</comment>
<dbReference type="SUPFAM" id="SSF57850">
    <property type="entry name" value="RING/U-box"/>
    <property type="match status" value="1"/>
</dbReference>
<feature type="compositionally biased region" description="Acidic residues" evidence="9">
    <location>
        <begin position="338"/>
        <end position="351"/>
    </location>
</feature>
<evidence type="ECO:0000256" key="1">
    <source>
        <dbReference type="ARBA" id="ARBA00001798"/>
    </source>
</evidence>
<sequence length="720" mass="79457">MGSGISKVLRWQHHVPAADVSPDTATKLGKSIQTQLPCEQHDTSTSESSTSAFDTLPHTNLMDAAHPPQGSTGLPADSGLDEAANVSVHLPDSTPATDSVDSHAAALLDAMRELPSDRDIFTQDKVEKVEPKKTCLICCTTMEKDQEAIEACTCGNYFCISCLKDMFLHACKDISRMPPRCCNIIPIHYVRPHLSEDEIALFRLKFEERNTKQPFYCPVERCSAFISNRLLPEPKLDKGKQRVDSAIGTPKSSLVSCPQCEAGICIDCRNLAHPGVPCEPFKFGLDKKTADLLQRWGYKRCPMCGEGVKRMFGCSHMACRCGAHFCWHCLGPPDDCGDEDDYSDEEQDSDVESSSVVGPIEEDEGKSEEAQTASSRNLDGGGPAHWESSDLDFGEEPQNGRGAVVMCYHRFYTHRVTLKESLAGTYLTATNTMECMSCWREIYPEASPGGLGLDCHITKQTMMIPAGPPSLPADSERAREWSRNRAREHYENTRAHSSLKRELSGYASSVPDLNSPMVGQPPISYLHRPNRRWFHESSSERVIDTYGNLITTQEHPRKRRRYSLDSLTDAPPLDAHLQENGTEKPGKRDQRMTKLKGEGVHSSAVDKTSQSFSLAYRCSECTFIVCSTCKDEMEKMNEGMSEEFEAEIATRNHFGLENEMDEAPAANESTLGDAGEDANLQASAEGSVGDAKPGVAPMGNLQGYVAVNMEEAAFRQILLD</sequence>
<dbReference type="CDD" id="cd22584">
    <property type="entry name" value="Rcat_RBR_unk"/>
    <property type="match status" value="1"/>
</dbReference>
<evidence type="ECO:0000256" key="3">
    <source>
        <dbReference type="ARBA" id="ARBA00022679"/>
    </source>
</evidence>
<dbReference type="GO" id="GO:0061630">
    <property type="term" value="F:ubiquitin protein ligase activity"/>
    <property type="evidence" value="ECO:0007669"/>
    <property type="project" value="UniProtKB-EC"/>
</dbReference>
<feature type="compositionally biased region" description="Basic and acidic residues" evidence="9">
    <location>
        <begin position="581"/>
        <end position="599"/>
    </location>
</feature>
<dbReference type="GO" id="GO:0016567">
    <property type="term" value="P:protein ubiquitination"/>
    <property type="evidence" value="ECO:0007669"/>
    <property type="project" value="InterPro"/>
</dbReference>
<dbReference type="Proteomes" id="UP001152607">
    <property type="component" value="Unassembled WGS sequence"/>
</dbReference>
<keyword evidence="6" id="KW-0863">Zinc-finger</keyword>
<evidence type="ECO:0000256" key="2">
    <source>
        <dbReference type="ARBA" id="ARBA00012251"/>
    </source>
</evidence>
<evidence type="ECO:0000313" key="12">
    <source>
        <dbReference type="Proteomes" id="UP001152607"/>
    </source>
</evidence>
<name>A0A9W4UE58_9PLEO</name>
<comment type="catalytic activity">
    <reaction evidence="1">
        <text>[E2 ubiquitin-conjugating enzyme]-S-ubiquitinyl-L-cysteine + [acceptor protein]-L-lysine = [E2 ubiquitin-conjugating enzyme]-L-cysteine + [acceptor protein]-N(6)-ubiquitinyl-L-lysine.</text>
        <dbReference type="EC" id="2.3.2.31"/>
    </reaction>
</comment>
<keyword evidence="7" id="KW-0833">Ubl conjugation pathway</keyword>
<accession>A0A9W4UE58</accession>
<dbReference type="EMBL" id="CAOQHR010000004">
    <property type="protein sequence ID" value="CAI6333077.1"/>
    <property type="molecule type" value="Genomic_DNA"/>
</dbReference>
<evidence type="ECO:0000259" key="10">
    <source>
        <dbReference type="PROSITE" id="PS51873"/>
    </source>
</evidence>
<feature type="region of interest" description="Disordered" evidence="9">
    <location>
        <begin position="20"/>
        <end position="79"/>
    </location>
</feature>
<evidence type="ECO:0000256" key="6">
    <source>
        <dbReference type="ARBA" id="ARBA00022771"/>
    </source>
</evidence>
<gene>
    <name evidence="11" type="ORF">PDIGIT_LOCUS6113</name>
</gene>
<evidence type="ECO:0000256" key="9">
    <source>
        <dbReference type="SAM" id="MobiDB-lite"/>
    </source>
</evidence>
<dbReference type="EC" id="2.3.2.31" evidence="2"/>
<dbReference type="InterPro" id="IPR002867">
    <property type="entry name" value="IBR_dom"/>
</dbReference>
<dbReference type="PANTHER" id="PTHR11685">
    <property type="entry name" value="RBR FAMILY RING FINGER AND IBR DOMAIN-CONTAINING"/>
    <property type="match status" value="1"/>
</dbReference>
<organism evidence="11 12">
    <name type="scientific">Periconia digitata</name>
    <dbReference type="NCBI Taxonomy" id="1303443"/>
    <lineage>
        <taxon>Eukaryota</taxon>
        <taxon>Fungi</taxon>
        <taxon>Dikarya</taxon>
        <taxon>Ascomycota</taxon>
        <taxon>Pezizomycotina</taxon>
        <taxon>Dothideomycetes</taxon>
        <taxon>Pleosporomycetidae</taxon>
        <taxon>Pleosporales</taxon>
        <taxon>Massarineae</taxon>
        <taxon>Periconiaceae</taxon>
        <taxon>Periconia</taxon>
    </lineage>
</organism>
<evidence type="ECO:0000256" key="4">
    <source>
        <dbReference type="ARBA" id="ARBA00022723"/>
    </source>
</evidence>
<dbReference type="PROSITE" id="PS51873">
    <property type="entry name" value="TRIAD"/>
    <property type="match status" value="1"/>
</dbReference>
<protein>
    <recommendedName>
        <fullName evidence="2">RBR-type E3 ubiquitin transferase</fullName>
        <ecNumber evidence="2">2.3.2.31</ecNumber>
    </recommendedName>
</protein>
<dbReference type="OrthoDB" id="10009520at2759"/>
<evidence type="ECO:0000256" key="5">
    <source>
        <dbReference type="ARBA" id="ARBA00022737"/>
    </source>
</evidence>
<dbReference type="Pfam" id="PF01485">
    <property type="entry name" value="IBR"/>
    <property type="match status" value="1"/>
</dbReference>
<dbReference type="Gene3D" id="1.20.120.1750">
    <property type="match status" value="1"/>
</dbReference>
<feature type="region of interest" description="Disordered" evidence="9">
    <location>
        <begin position="567"/>
        <end position="601"/>
    </location>
</feature>
<dbReference type="InterPro" id="IPR031127">
    <property type="entry name" value="E3_UB_ligase_RBR"/>
</dbReference>
<reference evidence="11" key="1">
    <citation type="submission" date="2023-01" db="EMBL/GenBank/DDBJ databases">
        <authorList>
            <person name="Van Ghelder C."/>
            <person name="Rancurel C."/>
        </authorList>
    </citation>
    <scope>NUCLEOTIDE SEQUENCE</scope>
    <source>
        <strain evidence="11">CNCM I-4278</strain>
    </source>
</reference>
<feature type="domain" description="RING-type" evidence="10">
    <location>
        <begin position="131"/>
        <end position="349"/>
    </location>
</feature>
<keyword evidence="5" id="KW-0677">Repeat</keyword>
<evidence type="ECO:0000256" key="7">
    <source>
        <dbReference type="ARBA" id="ARBA00022786"/>
    </source>
</evidence>
<keyword evidence="8" id="KW-0862">Zinc</keyword>
<keyword evidence="4" id="KW-0479">Metal-binding</keyword>
<dbReference type="InterPro" id="IPR044066">
    <property type="entry name" value="TRIAD_supradom"/>
</dbReference>
<dbReference type="GO" id="GO:0008270">
    <property type="term" value="F:zinc ion binding"/>
    <property type="evidence" value="ECO:0007669"/>
    <property type="project" value="UniProtKB-KW"/>
</dbReference>
<feature type="region of interest" description="Disordered" evidence="9">
    <location>
        <begin position="338"/>
        <end position="395"/>
    </location>
</feature>
<dbReference type="AlphaFoldDB" id="A0A9W4UE58"/>
<proteinExistence type="predicted"/>
<keyword evidence="3" id="KW-0808">Transferase</keyword>
<evidence type="ECO:0000256" key="8">
    <source>
        <dbReference type="ARBA" id="ARBA00022833"/>
    </source>
</evidence>
<keyword evidence="12" id="KW-1185">Reference proteome</keyword>
<evidence type="ECO:0000313" key="11">
    <source>
        <dbReference type="EMBL" id="CAI6333077.1"/>
    </source>
</evidence>